<dbReference type="Pfam" id="PF00675">
    <property type="entry name" value="Peptidase_M16"/>
    <property type="match status" value="1"/>
</dbReference>
<comment type="similarity">
    <text evidence="3 14">Belongs to the peptidase M16 family.</text>
</comment>
<dbReference type="AlphaFoldDB" id="A0A3E0UHS4"/>
<dbReference type="PROSITE" id="PS00143">
    <property type="entry name" value="INSULINASE"/>
    <property type="match status" value="1"/>
</dbReference>
<reference evidence="18 19" key="1">
    <citation type="submission" date="2018-08" db="EMBL/GenBank/DDBJ databases">
        <title>Thalassotalea euphylliae genome.</title>
        <authorList>
            <person name="Summers S."/>
            <person name="Rice S.A."/>
            <person name="Freckelton M.L."/>
            <person name="Nedved B.T."/>
            <person name="Hadfield M.G."/>
        </authorList>
    </citation>
    <scope>NUCLEOTIDE SEQUENCE [LARGE SCALE GENOMIC DNA]</scope>
    <source>
        <strain evidence="18 19">H2</strain>
    </source>
</reference>
<dbReference type="Pfam" id="PF16187">
    <property type="entry name" value="Peptidase_M16_M"/>
    <property type="match status" value="1"/>
</dbReference>
<dbReference type="GO" id="GO:0004222">
    <property type="term" value="F:metalloendopeptidase activity"/>
    <property type="evidence" value="ECO:0007669"/>
    <property type="project" value="UniProtKB-EC"/>
</dbReference>
<evidence type="ECO:0000256" key="5">
    <source>
        <dbReference type="ARBA" id="ARBA00017565"/>
    </source>
</evidence>
<evidence type="ECO:0000256" key="10">
    <source>
        <dbReference type="ARBA" id="ARBA00023049"/>
    </source>
</evidence>
<comment type="function">
    <text evidence="2">Endopeptidase that degrades small peptides of less than 7 kDa, such as glucagon and insulin.</text>
</comment>
<evidence type="ECO:0000313" key="18">
    <source>
        <dbReference type="EMBL" id="REL35725.1"/>
    </source>
</evidence>
<dbReference type="Gene3D" id="3.30.830.10">
    <property type="entry name" value="Metalloenzyme, LuxS/M16 peptidase-like"/>
    <property type="match status" value="4"/>
</dbReference>
<evidence type="ECO:0000256" key="1">
    <source>
        <dbReference type="ARBA" id="ARBA00001947"/>
    </source>
</evidence>
<protein>
    <recommendedName>
        <fullName evidence="5">Protease 3</fullName>
        <ecNumber evidence="4">3.4.24.55</ecNumber>
    </recommendedName>
    <alternativeName>
        <fullName evidence="13">Pitrilysin</fullName>
    </alternativeName>
    <alternativeName>
        <fullName evidence="12">Protease III</fullName>
    </alternativeName>
    <alternativeName>
        <fullName evidence="11">Protease pi</fullName>
    </alternativeName>
</protein>
<comment type="caution">
    <text evidence="18">The sequence shown here is derived from an EMBL/GenBank/DDBJ whole genome shotgun (WGS) entry which is preliminary data.</text>
</comment>
<evidence type="ECO:0000313" key="19">
    <source>
        <dbReference type="Proteomes" id="UP000256999"/>
    </source>
</evidence>
<dbReference type="InterPro" id="IPR050626">
    <property type="entry name" value="Peptidase_M16"/>
</dbReference>
<evidence type="ECO:0000256" key="3">
    <source>
        <dbReference type="ARBA" id="ARBA00007261"/>
    </source>
</evidence>
<keyword evidence="9" id="KW-0862">Zinc</keyword>
<dbReference type="OrthoDB" id="9811314at2"/>
<evidence type="ECO:0000256" key="11">
    <source>
        <dbReference type="ARBA" id="ARBA00029597"/>
    </source>
</evidence>
<dbReference type="SUPFAM" id="SSF63411">
    <property type="entry name" value="LuxS/MPP-like metallohydrolase"/>
    <property type="match status" value="4"/>
</dbReference>
<dbReference type="EC" id="3.4.24.55" evidence="4"/>
<evidence type="ECO:0000256" key="7">
    <source>
        <dbReference type="ARBA" id="ARBA00022723"/>
    </source>
</evidence>
<evidence type="ECO:0000259" key="17">
    <source>
        <dbReference type="Pfam" id="PF16187"/>
    </source>
</evidence>
<dbReference type="EMBL" id="QUOV01000001">
    <property type="protein sequence ID" value="REL35725.1"/>
    <property type="molecule type" value="Genomic_DNA"/>
</dbReference>
<gene>
    <name evidence="18" type="ORF">DXX92_10455</name>
</gene>
<evidence type="ECO:0000259" key="16">
    <source>
        <dbReference type="Pfam" id="PF05193"/>
    </source>
</evidence>
<dbReference type="InterPro" id="IPR032632">
    <property type="entry name" value="Peptidase_M16_M"/>
</dbReference>
<evidence type="ECO:0000256" key="4">
    <source>
        <dbReference type="ARBA" id="ARBA00012449"/>
    </source>
</evidence>
<dbReference type="InterPro" id="IPR001431">
    <property type="entry name" value="Pept_M16_Zn_BS"/>
</dbReference>
<feature type="domain" description="Peptidase M16 C-terminal" evidence="16">
    <location>
        <begin position="226"/>
        <end position="409"/>
    </location>
</feature>
<feature type="domain" description="Peptidase M16 N-terminal" evidence="15">
    <location>
        <begin position="57"/>
        <end position="183"/>
    </location>
</feature>
<evidence type="ECO:0000256" key="8">
    <source>
        <dbReference type="ARBA" id="ARBA00022801"/>
    </source>
</evidence>
<dbReference type="GO" id="GO:0006508">
    <property type="term" value="P:proteolysis"/>
    <property type="evidence" value="ECO:0007669"/>
    <property type="project" value="UniProtKB-KW"/>
</dbReference>
<sequence>MCRFDFRKKLVNACVLVFISVFATFFSTAIFANHVLPSPEAFDKNLSNYVELDNGLRVLLLSDPNAKSSAASITINVGGRHSPKSFQGLAHLLEHTVFLGSKSYAGTKDFDGFVKKHNGWSNGTTRPLTTRYHFQLNNSPSADALIEGLARLHDMLINPLMREGDIKLAIEEVDEEFQSRKSNDFAGIVSVFKANMSPNNSARYMDVGNKISLQGTTTDIKHVSSALKAFHQNYYKLENMTLAVYSKQDLNTLKNIIKQVFKSPKNLDQTINQNLNIQLNNRLFSTHRMPYSRLYEKDDLGKRIDVLSSTDHPALDLRFEVPANEKKAIAYIRYLLDYDNSGSLAHYLNQKGLAHQAFAALHGDSLNTVINIYVDLTNEGYDQVNTVIEATFAYFNHLKTHPHPDYLQQELAAVQARDYKRPIEMEPGDWLSELSDQMHVANSSDIFTSMYNARPMTQSTIDKLLSHFSVNNFQAYVSSNQPLAGKIQQTPHYLKPYTEQRVSPTLLTQWQLAKNDSFSFPKQNPYLKPRKTQTAEVNSSITTQDKLAAQIVTNPAFAIEDTLLIRLSNLTLNSEFDNDTNNESKAYPNSYVLFLLMAEQLSRNLGENHIYAELAGYHFDEKVTNQSLGLVLSGKQSHIVDYAFDLISPFHWQKLSAAEFDVLKKSAYRNYENVLHENEFRQVIKAASNLGNSLPSIKATLEQINAVTLADYQTFVAQMIPSLTIYTDSMANSHKLSTRFITHVNSEPVEANTLHNNSSVNANTSNVNVINTNASEVVSLAKQFKIVNVTSEKQAALAFTIVFNPDLPFMQIQDSVKANALLHMFKQMTTREYRDEIRVKQQLAYHAGSLLFNTQKPALSFVAESSKVNATELAKRTKVFFIDTASKLTNEDNLTTNQQKFLQAKPIVIEQLNTFYRREQQLHQLNWQLDNGFRNLDYNALIADEINRMTYQEFTEWLIILVDGTS</sequence>
<dbReference type="PANTHER" id="PTHR43690">
    <property type="entry name" value="NARDILYSIN"/>
    <property type="match status" value="1"/>
</dbReference>
<dbReference type="InterPro" id="IPR011249">
    <property type="entry name" value="Metalloenz_LuxS/M16"/>
</dbReference>
<keyword evidence="10" id="KW-0482">Metalloprotease</keyword>
<keyword evidence="8" id="KW-0378">Hydrolase</keyword>
<accession>A0A3E0UHS4</accession>
<organism evidence="18 19">
    <name type="scientific">Thalassotalea euphylliae</name>
    <dbReference type="NCBI Taxonomy" id="1655234"/>
    <lineage>
        <taxon>Bacteria</taxon>
        <taxon>Pseudomonadati</taxon>
        <taxon>Pseudomonadota</taxon>
        <taxon>Gammaproteobacteria</taxon>
        <taxon>Alteromonadales</taxon>
        <taxon>Colwelliaceae</taxon>
        <taxon>Thalassotalea</taxon>
    </lineage>
</organism>
<proteinExistence type="inferred from homology"/>
<dbReference type="GO" id="GO:0046872">
    <property type="term" value="F:metal ion binding"/>
    <property type="evidence" value="ECO:0007669"/>
    <property type="project" value="UniProtKB-KW"/>
</dbReference>
<dbReference type="Pfam" id="PF05193">
    <property type="entry name" value="Peptidase_M16_C"/>
    <property type="match status" value="1"/>
</dbReference>
<comment type="cofactor">
    <cofactor evidence="1">
        <name>Zn(2+)</name>
        <dbReference type="ChEBI" id="CHEBI:29105"/>
    </cofactor>
</comment>
<evidence type="ECO:0000256" key="9">
    <source>
        <dbReference type="ARBA" id="ARBA00022833"/>
    </source>
</evidence>
<evidence type="ECO:0000256" key="14">
    <source>
        <dbReference type="RuleBase" id="RU004447"/>
    </source>
</evidence>
<evidence type="ECO:0000256" key="13">
    <source>
        <dbReference type="ARBA" id="ARBA00033450"/>
    </source>
</evidence>
<dbReference type="PANTHER" id="PTHR43690:SF18">
    <property type="entry name" value="INSULIN-DEGRADING ENZYME-RELATED"/>
    <property type="match status" value="1"/>
</dbReference>
<dbReference type="InterPro" id="IPR011765">
    <property type="entry name" value="Pept_M16_N"/>
</dbReference>
<evidence type="ECO:0000259" key="15">
    <source>
        <dbReference type="Pfam" id="PF00675"/>
    </source>
</evidence>
<evidence type="ECO:0000256" key="6">
    <source>
        <dbReference type="ARBA" id="ARBA00022670"/>
    </source>
</evidence>
<evidence type="ECO:0000256" key="12">
    <source>
        <dbReference type="ARBA" id="ARBA00031184"/>
    </source>
</evidence>
<dbReference type="RefSeq" id="WP_116000393.1">
    <property type="nucleotide sequence ID" value="NZ_QUOV01000001.1"/>
</dbReference>
<keyword evidence="7" id="KW-0479">Metal-binding</keyword>
<evidence type="ECO:0000256" key="2">
    <source>
        <dbReference type="ARBA" id="ARBA00002184"/>
    </source>
</evidence>
<feature type="domain" description="Peptidase M16 middle/third" evidence="17">
    <location>
        <begin position="426"/>
        <end position="690"/>
    </location>
</feature>
<dbReference type="Proteomes" id="UP000256999">
    <property type="component" value="Unassembled WGS sequence"/>
</dbReference>
<keyword evidence="6" id="KW-0645">Protease</keyword>
<dbReference type="InterPro" id="IPR007863">
    <property type="entry name" value="Peptidase_M16_C"/>
</dbReference>
<name>A0A3E0UHS4_9GAMM</name>